<keyword evidence="3" id="KW-1185">Reference proteome</keyword>
<protein>
    <submittedName>
        <fullName evidence="2">Uncharacterized protein</fullName>
    </submittedName>
</protein>
<sequence>MIYQTNYQGQRVSPHNQDAKISYQYGRNSPVQVPMPAKTSTRSKRRLSDDQEVTKKTRSEQEVENLNLNLNNDNCRSDYPTFIHPEGGYIQFTPEGNIRTFFKDNVRISQLEKPSDSRFNLQNTHHGIDGYKLHLGNNSNTRDSGNSVESYMTSGYSNGGFGPVQSYDCDSDIDDDNDEDYEMR</sequence>
<dbReference type="Proteomes" id="UP000094236">
    <property type="component" value="Unassembled WGS sequence"/>
</dbReference>
<evidence type="ECO:0000313" key="3">
    <source>
        <dbReference type="Proteomes" id="UP000094236"/>
    </source>
</evidence>
<feature type="region of interest" description="Disordered" evidence="1">
    <location>
        <begin position="131"/>
        <end position="184"/>
    </location>
</feature>
<feature type="region of interest" description="Disordered" evidence="1">
    <location>
        <begin position="26"/>
        <end position="61"/>
    </location>
</feature>
<accession>A0A1E4TND3</accession>
<dbReference type="EMBL" id="KV454018">
    <property type="protein sequence ID" value="ODV93237.1"/>
    <property type="molecule type" value="Genomic_DNA"/>
</dbReference>
<feature type="compositionally biased region" description="Acidic residues" evidence="1">
    <location>
        <begin position="169"/>
        <end position="184"/>
    </location>
</feature>
<dbReference type="OrthoDB" id="3997547at2759"/>
<reference evidence="3" key="1">
    <citation type="submission" date="2016-05" db="EMBL/GenBank/DDBJ databases">
        <title>Comparative genomics of biotechnologically important yeasts.</title>
        <authorList>
            <consortium name="DOE Joint Genome Institute"/>
            <person name="Riley R."/>
            <person name="Haridas S."/>
            <person name="Wolfe K.H."/>
            <person name="Lopes M.R."/>
            <person name="Hittinger C.T."/>
            <person name="Goker M."/>
            <person name="Salamov A."/>
            <person name="Wisecaver J."/>
            <person name="Long T.M."/>
            <person name="Aerts A.L."/>
            <person name="Barry K."/>
            <person name="Choi C."/>
            <person name="Clum A."/>
            <person name="Coughlan A.Y."/>
            <person name="Deshpande S."/>
            <person name="Douglass A.P."/>
            <person name="Hanson S.J."/>
            <person name="Klenk H.-P."/>
            <person name="Labutti K."/>
            <person name="Lapidus A."/>
            <person name="Lindquist E."/>
            <person name="Lipzen A."/>
            <person name="Meier-Kolthoff J.P."/>
            <person name="Ohm R.A."/>
            <person name="Otillar R.P."/>
            <person name="Pangilinan J."/>
            <person name="Peng Y."/>
            <person name="Rokas A."/>
            <person name="Rosa C.A."/>
            <person name="Scheuner C."/>
            <person name="Sibirny A.A."/>
            <person name="Slot J.C."/>
            <person name="Stielow J.B."/>
            <person name="Sun H."/>
            <person name="Kurtzman C.P."/>
            <person name="Blackwell M."/>
            <person name="Grigoriev I.V."/>
            <person name="Jeffries T.W."/>
        </authorList>
    </citation>
    <scope>NUCLEOTIDE SEQUENCE [LARGE SCALE GENOMIC DNA]</scope>
    <source>
        <strain evidence="3">NRRL Y-2460</strain>
    </source>
</reference>
<name>A0A1E4TND3_PACTA</name>
<feature type="compositionally biased region" description="Polar residues" evidence="1">
    <location>
        <begin position="136"/>
        <end position="156"/>
    </location>
</feature>
<proteinExistence type="predicted"/>
<feature type="compositionally biased region" description="Basic and acidic residues" evidence="1">
    <location>
        <begin position="46"/>
        <end position="61"/>
    </location>
</feature>
<evidence type="ECO:0000256" key="1">
    <source>
        <dbReference type="SAM" id="MobiDB-lite"/>
    </source>
</evidence>
<dbReference type="AlphaFoldDB" id="A0A1E4TND3"/>
<evidence type="ECO:0000313" key="2">
    <source>
        <dbReference type="EMBL" id="ODV93237.1"/>
    </source>
</evidence>
<organism evidence="2 3">
    <name type="scientific">Pachysolen tannophilus NRRL Y-2460</name>
    <dbReference type="NCBI Taxonomy" id="669874"/>
    <lineage>
        <taxon>Eukaryota</taxon>
        <taxon>Fungi</taxon>
        <taxon>Dikarya</taxon>
        <taxon>Ascomycota</taxon>
        <taxon>Saccharomycotina</taxon>
        <taxon>Pichiomycetes</taxon>
        <taxon>Pachysolenaceae</taxon>
        <taxon>Pachysolen</taxon>
    </lineage>
</organism>
<gene>
    <name evidence="2" type="ORF">PACTADRAFT_35867</name>
</gene>